<dbReference type="PANTHER" id="PTHR46268">
    <property type="entry name" value="STRESS RESPONSE PROTEIN NHAX"/>
    <property type="match status" value="1"/>
</dbReference>
<organism evidence="3 4">
    <name type="scientific">Reichenbachiella carrageenanivorans</name>
    <dbReference type="NCBI Taxonomy" id="2979869"/>
    <lineage>
        <taxon>Bacteria</taxon>
        <taxon>Pseudomonadati</taxon>
        <taxon>Bacteroidota</taxon>
        <taxon>Cytophagia</taxon>
        <taxon>Cytophagales</taxon>
        <taxon>Reichenbachiellaceae</taxon>
        <taxon>Reichenbachiella</taxon>
    </lineage>
</organism>
<accession>A0ABY6CXA6</accession>
<feature type="domain" description="UspA" evidence="2">
    <location>
        <begin position="148"/>
        <end position="292"/>
    </location>
</feature>
<evidence type="ECO:0000313" key="4">
    <source>
        <dbReference type="Proteomes" id="UP001062165"/>
    </source>
</evidence>
<dbReference type="Proteomes" id="UP001062165">
    <property type="component" value="Chromosome"/>
</dbReference>
<dbReference type="RefSeq" id="WP_263050291.1">
    <property type="nucleotide sequence ID" value="NZ_CP106735.1"/>
</dbReference>
<dbReference type="InterPro" id="IPR006016">
    <property type="entry name" value="UspA"/>
</dbReference>
<reference evidence="3" key="1">
    <citation type="submission" date="2022-10" db="EMBL/GenBank/DDBJ databases">
        <title>Comparative genomics and taxonomic characterization of three novel marine species of genus Reichenbachiella exhibiting antioxidant and polysaccharide degradation activities.</title>
        <authorList>
            <person name="Muhammad N."/>
            <person name="Lee Y.-J."/>
            <person name="Ko J."/>
            <person name="Kim S.-G."/>
        </authorList>
    </citation>
    <scope>NUCLEOTIDE SEQUENCE</scope>
    <source>
        <strain evidence="3">Wsw4-B4</strain>
    </source>
</reference>
<evidence type="ECO:0000313" key="3">
    <source>
        <dbReference type="EMBL" id="UXX78546.1"/>
    </source>
</evidence>
<dbReference type="EMBL" id="CP106735">
    <property type="protein sequence ID" value="UXX78546.1"/>
    <property type="molecule type" value="Genomic_DNA"/>
</dbReference>
<dbReference type="PANTHER" id="PTHR46268:SF22">
    <property type="entry name" value="SENSOR PROTEIN KDPD-RELATED"/>
    <property type="match status" value="1"/>
</dbReference>
<dbReference type="InterPro" id="IPR006015">
    <property type="entry name" value="Universal_stress_UspA"/>
</dbReference>
<comment type="similarity">
    <text evidence="1">Belongs to the universal stress protein A family.</text>
</comment>
<name>A0ABY6CXA6_9BACT</name>
<proteinExistence type="inferred from homology"/>
<dbReference type="Gene3D" id="3.40.50.620">
    <property type="entry name" value="HUPs"/>
    <property type="match status" value="2"/>
</dbReference>
<dbReference type="CDD" id="cd00293">
    <property type="entry name" value="USP-like"/>
    <property type="match status" value="1"/>
</dbReference>
<protein>
    <submittedName>
        <fullName evidence="3">Universal stress protein</fullName>
    </submittedName>
</protein>
<keyword evidence="4" id="KW-1185">Reference proteome</keyword>
<dbReference type="Pfam" id="PF00582">
    <property type="entry name" value="Usp"/>
    <property type="match status" value="2"/>
</dbReference>
<sequence length="307" mass="34485">MYKFETILVALDHTDLDKELIFATAMIAKLAEAKSVKFINVIKDLNVPAAIKKEFPNIIHDAMEERKKEIKREIDRYYTEDKSIVKVEIKSGQPTKSILKFSASKEVDLIIVGRKNEKPGGGVTISRLARRAACSLLIIPKGFKRRISKVLVPVDYSKNSLDALNQTIDLLNIEHFPKPKCLVQHVYQVPSGYHYTGKSFEEFASIMEEHAQKDYQVFMKKVDPTKLILEPIYTLDRHEDIISAIYKTAKKEKAGAIVIGAQGITAAASLFIGGSAEKLVQLHSEIPVLVVRSKEKQKGLIDIIRGI</sequence>
<feature type="domain" description="UspA" evidence="2">
    <location>
        <begin position="4"/>
        <end position="140"/>
    </location>
</feature>
<dbReference type="SUPFAM" id="SSF52402">
    <property type="entry name" value="Adenine nucleotide alpha hydrolases-like"/>
    <property type="match status" value="2"/>
</dbReference>
<dbReference type="InterPro" id="IPR014729">
    <property type="entry name" value="Rossmann-like_a/b/a_fold"/>
</dbReference>
<gene>
    <name evidence="3" type="ORF">N7E81_14390</name>
</gene>
<evidence type="ECO:0000256" key="1">
    <source>
        <dbReference type="ARBA" id="ARBA00008791"/>
    </source>
</evidence>
<evidence type="ECO:0000259" key="2">
    <source>
        <dbReference type="Pfam" id="PF00582"/>
    </source>
</evidence>
<dbReference type="PRINTS" id="PR01438">
    <property type="entry name" value="UNVRSLSTRESS"/>
</dbReference>